<dbReference type="GO" id="GO:0005886">
    <property type="term" value="C:plasma membrane"/>
    <property type="evidence" value="ECO:0007669"/>
    <property type="project" value="UniProtKB-SubCell"/>
</dbReference>
<dbReference type="Pfam" id="PF02472">
    <property type="entry name" value="ExbD"/>
    <property type="match status" value="1"/>
</dbReference>
<keyword evidence="7" id="KW-0813">Transport</keyword>
<dbReference type="eggNOG" id="COG0848">
    <property type="taxonomic scope" value="Bacteria"/>
</dbReference>
<keyword evidence="7" id="KW-0653">Protein transport</keyword>
<evidence type="ECO:0000256" key="5">
    <source>
        <dbReference type="ARBA" id="ARBA00022989"/>
    </source>
</evidence>
<evidence type="ECO:0000256" key="7">
    <source>
        <dbReference type="RuleBase" id="RU003879"/>
    </source>
</evidence>
<dbReference type="EMBL" id="CP000252">
    <property type="protein sequence ID" value="ABC78647.1"/>
    <property type="molecule type" value="Genomic_DNA"/>
</dbReference>
<feature type="transmembrane region" description="Helical" evidence="8">
    <location>
        <begin position="20"/>
        <end position="41"/>
    </location>
</feature>
<evidence type="ECO:0000313" key="10">
    <source>
        <dbReference type="Proteomes" id="UP000001933"/>
    </source>
</evidence>
<dbReference type="PANTHER" id="PTHR30558:SF7">
    <property type="entry name" value="TOL-PAL SYSTEM PROTEIN TOLR"/>
    <property type="match status" value="1"/>
</dbReference>
<dbReference type="Proteomes" id="UP000001933">
    <property type="component" value="Chromosome"/>
</dbReference>
<dbReference type="STRING" id="56780.SYN_01052"/>
<keyword evidence="4 7" id="KW-0812">Transmembrane</keyword>
<dbReference type="GO" id="GO:0022857">
    <property type="term" value="F:transmembrane transporter activity"/>
    <property type="evidence" value="ECO:0007669"/>
    <property type="project" value="InterPro"/>
</dbReference>
<dbReference type="Gene3D" id="3.30.420.270">
    <property type="match status" value="1"/>
</dbReference>
<protein>
    <submittedName>
        <fullName evidence="9">TolR protein</fullName>
    </submittedName>
</protein>
<keyword evidence="3" id="KW-1003">Cell membrane</keyword>
<reference evidence="9 10" key="1">
    <citation type="journal article" date="2007" name="Proc. Natl. Acad. Sci. U.S.A.">
        <title>The genome of Syntrophus aciditrophicus: life at the thermodynamic limit of microbial growth.</title>
        <authorList>
            <person name="McInerney M.J."/>
            <person name="Rohlin L."/>
            <person name="Mouttaki H."/>
            <person name="Kim U."/>
            <person name="Krupp R.S."/>
            <person name="Rios-Hernandez L."/>
            <person name="Sieber J."/>
            <person name="Struchtemeyer C.G."/>
            <person name="Bhattacharyya A."/>
            <person name="Campbell J.W."/>
            <person name="Gunsalus R.P."/>
        </authorList>
    </citation>
    <scope>NUCLEOTIDE SEQUENCE [LARGE SCALE GENOMIC DNA]</scope>
    <source>
        <strain evidence="9 10">SB</strain>
    </source>
</reference>
<gene>
    <name evidence="9" type="ORF">SYN_01052</name>
</gene>
<dbReference type="RefSeq" id="WP_011418664.1">
    <property type="nucleotide sequence ID" value="NC_007759.1"/>
</dbReference>
<dbReference type="OrthoDB" id="8858387at2"/>
<evidence type="ECO:0000256" key="3">
    <source>
        <dbReference type="ARBA" id="ARBA00022475"/>
    </source>
</evidence>
<keyword evidence="10" id="KW-1185">Reference proteome</keyword>
<dbReference type="PANTHER" id="PTHR30558">
    <property type="entry name" value="EXBD MEMBRANE COMPONENT OF PMF-DRIVEN MACROMOLECULE IMPORT SYSTEM"/>
    <property type="match status" value="1"/>
</dbReference>
<comment type="subcellular location">
    <subcellularLocation>
        <location evidence="1">Cell membrane</location>
        <topology evidence="1">Single-pass membrane protein</topology>
    </subcellularLocation>
    <subcellularLocation>
        <location evidence="7">Cell membrane</location>
        <topology evidence="7">Single-pass type II membrane protein</topology>
    </subcellularLocation>
</comment>
<dbReference type="InterPro" id="IPR003400">
    <property type="entry name" value="ExbD"/>
</dbReference>
<dbReference type="HOGENOM" id="CLU_085305_2_0_7"/>
<organism evidence="9 10">
    <name type="scientific">Syntrophus aciditrophicus (strain SB)</name>
    <dbReference type="NCBI Taxonomy" id="56780"/>
    <lineage>
        <taxon>Bacteria</taxon>
        <taxon>Pseudomonadati</taxon>
        <taxon>Thermodesulfobacteriota</taxon>
        <taxon>Syntrophia</taxon>
        <taxon>Syntrophales</taxon>
        <taxon>Syntrophaceae</taxon>
        <taxon>Syntrophus</taxon>
    </lineage>
</organism>
<accession>Q2LX35</accession>
<evidence type="ECO:0000256" key="6">
    <source>
        <dbReference type="ARBA" id="ARBA00023136"/>
    </source>
</evidence>
<comment type="similarity">
    <text evidence="2 7">Belongs to the ExbD/TolR family.</text>
</comment>
<sequence>MEEKEFDYINVIPLVDVMLVLLTIVLTTSTFIATGGIPVSLPKASQNRIETLKVRTVEIDRNGLIYFSGQSVTLEELLDRLRPLDRNNPFMIRADRDIPLQNFVDVLDVVKNAGFRQVSLQTESKG</sequence>
<evidence type="ECO:0000256" key="8">
    <source>
        <dbReference type="SAM" id="Phobius"/>
    </source>
</evidence>
<evidence type="ECO:0000313" key="9">
    <source>
        <dbReference type="EMBL" id="ABC78647.1"/>
    </source>
</evidence>
<proteinExistence type="inferred from homology"/>
<dbReference type="KEGG" id="sat:SYN_01052"/>
<evidence type="ECO:0000256" key="4">
    <source>
        <dbReference type="ARBA" id="ARBA00022692"/>
    </source>
</evidence>
<keyword evidence="6 8" id="KW-0472">Membrane</keyword>
<name>Q2LX35_SYNAS</name>
<keyword evidence="5 8" id="KW-1133">Transmembrane helix</keyword>
<evidence type="ECO:0000256" key="2">
    <source>
        <dbReference type="ARBA" id="ARBA00005811"/>
    </source>
</evidence>
<dbReference type="InParanoid" id="Q2LX35"/>
<dbReference type="GO" id="GO:0015031">
    <property type="term" value="P:protein transport"/>
    <property type="evidence" value="ECO:0007669"/>
    <property type="project" value="UniProtKB-KW"/>
</dbReference>
<evidence type="ECO:0000256" key="1">
    <source>
        <dbReference type="ARBA" id="ARBA00004162"/>
    </source>
</evidence>
<dbReference type="AlphaFoldDB" id="Q2LX35"/>